<dbReference type="Proteomes" id="UP001244640">
    <property type="component" value="Unassembled WGS sequence"/>
</dbReference>
<keyword evidence="2" id="KW-1185">Reference proteome</keyword>
<evidence type="ECO:0000313" key="2">
    <source>
        <dbReference type="Proteomes" id="UP001244640"/>
    </source>
</evidence>
<comment type="caution">
    <text evidence="1">The sequence shown here is derived from an EMBL/GenBank/DDBJ whole genome shotgun (WGS) entry which is preliminary data.</text>
</comment>
<reference evidence="1 2" key="1">
    <citation type="submission" date="2023-07" db="EMBL/GenBank/DDBJ databases">
        <title>Functional and genomic diversity of the sorghum phyllosphere microbiome.</title>
        <authorList>
            <person name="Shade A."/>
        </authorList>
    </citation>
    <scope>NUCLEOTIDE SEQUENCE [LARGE SCALE GENOMIC DNA]</scope>
    <source>
        <strain evidence="1 2">SORGH_AS_0892</strain>
    </source>
</reference>
<sequence>MLILSYTEDILLKKKMEPYLSQLGIPAKDGTTKMCITMLINL</sequence>
<protein>
    <submittedName>
        <fullName evidence="1">Uncharacterized protein</fullName>
    </submittedName>
</protein>
<dbReference type="EMBL" id="JAUTBA010000001">
    <property type="protein sequence ID" value="MDQ1152357.1"/>
    <property type="molecule type" value="Genomic_DNA"/>
</dbReference>
<gene>
    <name evidence="1" type="ORF">QE382_004341</name>
</gene>
<organism evidence="1 2">
    <name type="scientific">Sphingobacterium zeae</name>
    <dbReference type="NCBI Taxonomy" id="1776859"/>
    <lineage>
        <taxon>Bacteria</taxon>
        <taxon>Pseudomonadati</taxon>
        <taxon>Bacteroidota</taxon>
        <taxon>Sphingobacteriia</taxon>
        <taxon>Sphingobacteriales</taxon>
        <taxon>Sphingobacteriaceae</taxon>
        <taxon>Sphingobacterium</taxon>
    </lineage>
</organism>
<proteinExistence type="predicted"/>
<evidence type="ECO:0000313" key="1">
    <source>
        <dbReference type="EMBL" id="MDQ1152357.1"/>
    </source>
</evidence>
<accession>A0ABU0UBW5</accession>
<name>A0ABU0UBW5_9SPHI</name>